<dbReference type="NCBIfam" id="TIGR03757">
    <property type="entry name" value="conj_TIGR03757"/>
    <property type="match status" value="1"/>
</dbReference>
<gene>
    <name evidence="1" type="ORF">DLB95_21620</name>
</gene>
<dbReference type="InterPro" id="IPR011090">
    <property type="entry name" value="Integr_conj_element_PFL4709"/>
</dbReference>
<accession>A0A5Y3W679</accession>
<comment type="caution">
    <text evidence="1">The sequence shown here is derived from an EMBL/GenBank/DDBJ whole genome shotgun (WGS) entry which is preliminary data.</text>
</comment>
<reference evidence="1" key="1">
    <citation type="submission" date="2018-05" db="EMBL/GenBank/DDBJ databases">
        <authorList>
            <person name="Ashton P.M."/>
            <person name="Dallman T."/>
            <person name="Nair S."/>
            <person name="De Pinna E."/>
            <person name="Peters T."/>
            <person name="Grant K."/>
        </authorList>
    </citation>
    <scope>NUCLEOTIDE SEQUENCE [LARGE SCALE GENOMIC DNA]</scope>
    <source>
        <strain evidence="1">474878</strain>
    </source>
</reference>
<protein>
    <submittedName>
        <fullName evidence="1">TIGR03757 family integrating conjugative element protein</fullName>
    </submittedName>
</protein>
<dbReference type="Pfam" id="PF07511">
    <property type="entry name" value="DUF1525"/>
    <property type="match status" value="1"/>
</dbReference>
<dbReference type="AlphaFoldDB" id="A0A5Y3W679"/>
<evidence type="ECO:0000313" key="1">
    <source>
        <dbReference type="EMBL" id="ECJ4379753.1"/>
    </source>
</evidence>
<organism evidence="1">
    <name type="scientific">Salmonella diarizonae</name>
    <dbReference type="NCBI Taxonomy" id="59204"/>
    <lineage>
        <taxon>Bacteria</taxon>
        <taxon>Pseudomonadati</taxon>
        <taxon>Pseudomonadota</taxon>
        <taxon>Gammaproteobacteria</taxon>
        <taxon>Enterobacterales</taxon>
        <taxon>Enterobacteriaceae</taxon>
        <taxon>Salmonella</taxon>
    </lineage>
</organism>
<dbReference type="Proteomes" id="UP000839781">
    <property type="component" value="Unassembled WGS sequence"/>
</dbReference>
<dbReference type="EMBL" id="AAIYJF010000022">
    <property type="protein sequence ID" value="ECJ4379753.1"/>
    <property type="molecule type" value="Genomic_DNA"/>
</dbReference>
<name>A0A5Y3W679_SALDZ</name>
<sequence>MVVYTDHVHPPAGVTGDTRVVWLDAPEQLQQSLFGSLASAPKEAKRQAQAVIHSAGWQQKQAELAQAYRGLLQAWLLGLEKYPAVVSDDRYVVYGTADVVVADGLFRSHKTREAQR</sequence>
<proteinExistence type="predicted"/>